<dbReference type="OrthoDB" id="5965134at2759"/>
<dbReference type="PANTHER" id="PTHR34605">
    <property type="entry name" value="PHAGE_INTEGRASE DOMAIN-CONTAINING PROTEIN"/>
    <property type="match status" value="1"/>
</dbReference>
<dbReference type="GO" id="GO:0015074">
    <property type="term" value="P:DNA integration"/>
    <property type="evidence" value="ECO:0007669"/>
    <property type="project" value="InterPro"/>
</dbReference>
<dbReference type="GeneID" id="110240676"/>
<dbReference type="GO" id="GO:0003677">
    <property type="term" value="F:DNA binding"/>
    <property type="evidence" value="ECO:0007669"/>
    <property type="project" value="UniProtKB-KW"/>
</dbReference>
<keyword evidence="1" id="KW-0238">DNA-binding</keyword>
<dbReference type="OMA" id="HANENCS"/>
<evidence type="ECO:0000313" key="3">
    <source>
        <dbReference type="Proteomes" id="UP000887567"/>
    </source>
</evidence>
<evidence type="ECO:0008006" key="4">
    <source>
        <dbReference type="Google" id="ProtNLM"/>
    </source>
</evidence>
<dbReference type="Proteomes" id="UP000887567">
    <property type="component" value="Unplaced"/>
</dbReference>
<dbReference type="AlphaFoldDB" id="A0A913XBQ5"/>
<dbReference type="GO" id="GO:0006310">
    <property type="term" value="P:DNA recombination"/>
    <property type="evidence" value="ECO:0007669"/>
    <property type="project" value="InterPro"/>
</dbReference>
<protein>
    <recommendedName>
        <fullName evidence="4">Integrase</fullName>
    </recommendedName>
</protein>
<dbReference type="SUPFAM" id="SSF47823">
    <property type="entry name" value="lambda integrase-like, N-terminal domain"/>
    <property type="match status" value="1"/>
</dbReference>
<keyword evidence="3" id="KW-1185">Reference proteome</keyword>
<dbReference type="Gene3D" id="1.10.150.130">
    <property type="match status" value="1"/>
</dbReference>
<evidence type="ECO:0000313" key="2">
    <source>
        <dbReference type="EnsemblMetazoa" id="XP_020902146.1"/>
    </source>
</evidence>
<organism evidence="2 3">
    <name type="scientific">Exaiptasia diaphana</name>
    <name type="common">Tropical sea anemone</name>
    <name type="synonym">Aiptasia pulchella</name>
    <dbReference type="NCBI Taxonomy" id="2652724"/>
    <lineage>
        <taxon>Eukaryota</taxon>
        <taxon>Metazoa</taxon>
        <taxon>Cnidaria</taxon>
        <taxon>Anthozoa</taxon>
        <taxon>Hexacorallia</taxon>
        <taxon>Actiniaria</taxon>
        <taxon>Aiptasiidae</taxon>
        <taxon>Exaiptasia</taxon>
    </lineage>
</organism>
<dbReference type="KEGG" id="epa:110240676"/>
<reference evidence="2" key="1">
    <citation type="submission" date="2022-11" db="UniProtKB">
        <authorList>
            <consortium name="EnsemblMetazoa"/>
        </authorList>
    </citation>
    <scope>IDENTIFICATION</scope>
</reference>
<dbReference type="InterPro" id="IPR052925">
    <property type="entry name" value="Phage_Integrase-like_Recomb"/>
</dbReference>
<proteinExistence type="predicted"/>
<evidence type="ECO:0000256" key="1">
    <source>
        <dbReference type="ARBA" id="ARBA00023125"/>
    </source>
</evidence>
<name>A0A913XBQ5_EXADI</name>
<dbReference type="PANTHER" id="PTHR34605:SF4">
    <property type="entry name" value="DNA ADENINE METHYLTRANSFERASE"/>
    <property type="match status" value="1"/>
</dbReference>
<dbReference type="EnsemblMetazoa" id="XM_021046487.1">
    <property type="protein sequence ID" value="XP_020902146.1"/>
    <property type="gene ID" value="LOC110240676"/>
</dbReference>
<dbReference type="InterPro" id="IPR010998">
    <property type="entry name" value="Integrase_recombinase_N"/>
</dbReference>
<sequence>MAIIKEHPGILIEEEEEEKRRPHKLNSNANIISDLLEIVEKCVHWKNVPPALKECRRQVLEQILRSRATSTTKRYLAEIKKFFEWCRTNRIQTRLPYESSITAIYIGHVAKRVKCSQSVVLTFSALKWLHSFIPGTNPLDSELCRNIVEAAKRDKGKPISKKNPVTNDMIKKIIDKHANENCSLKDLRIATMCTLAFAGFLRYDEFSNVLGKHLKFCDSHMSIFIPKSNTTNSTISERLLKLHGRWKTDIAKDMYVHEDIKRRLQVTNSLGL</sequence>
<dbReference type="InterPro" id="IPR013762">
    <property type="entry name" value="Integrase-like_cat_sf"/>
</dbReference>
<dbReference type="Gene3D" id="1.10.443.10">
    <property type="entry name" value="Intergrase catalytic core"/>
    <property type="match status" value="1"/>
</dbReference>
<accession>A0A913XBQ5</accession>
<dbReference type="RefSeq" id="XP_020902146.1">
    <property type="nucleotide sequence ID" value="XM_021046487.1"/>
</dbReference>